<dbReference type="Gene3D" id="2.40.70.10">
    <property type="entry name" value="Acid Proteases"/>
    <property type="match status" value="1"/>
</dbReference>
<keyword evidence="2" id="KW-0808">Transferase</keyword>
<evidence type="ECO:0000256" key="2">
    <source>
        <dbReference type="ARBA" id="ARBA00022679"/>
    </source>
</evidence>
<dbReference type="Pfam" id="PF17917">
    <property type="entry name" value="RT_RNaseH"/>
    <property type="match status" value="1"/>
</dbReference>
<keyword evidence="8" id="KW-0233">DNA recombination</keyword>
<dbReference type="Pfam" id="PF03732">
    <property type="entry name" value="Retrotrans_gag"/>
    <property type="match status" value="1"/>
</dbReference>
<dbReference type="Pfam" id="PF13456">
    <property type="entry name" value="RVT_3"/>
    <property type="match status" value="1"/>
</dbReference>
<feature type="region of interest" description="Disordered" evidence="9">
    <location>
        <begin position="278"/>
        <end position="313"/>
    </location>
</feature>
<keyword evidence="5" id="KW-0255">Endonuclease</keyword>
<dbReference type="SUPFAM" id="SSF50630">
    <property type="entry name" value="Acid proteases"/>
    <property type="match status" value="1"/>
</dbReference>
<dbReference type="Pfam" id="PF00078">
    <property type="entry name" value="RVT_1"/>
    <property type="match status" value="1"/>
</dbReference>
<dbReference type="PANTHER" id="PTHR37984:SF5">
    <property type="entry name" value="PROTEIN NYNRIN-LIKE"/>
    <property type="match status" value="1"/>
</dbReference>
<dbReference type="PANTHER" id="PTHR37984">
    <property type="entry name" value="PROTEIN CBG26694"/>
    <property type="match status" value="1"/>
</dbReference>
<evidence type="ECO:0000259" key="10">
    <source>
        <dbReference type="PROSITE" id="PS50994"/>
    </source>
</evidence>
<dbReference type="CDD" id="cd01647">
    <property type="entry name" value="RT_LTR"/>
    <property type="match status" value="1"/>
</dbReference>
<evidence type="ECO:0000256" key="9">
    <source>
        <dbReference type="SAM" id="MobiDB-lite"/>
    </source>
</evidence>
<dbReference type="InterPro" id="IPR041373">
    <property type="entry name" value="RT_RNaseH"/>
</dbReference>
<dbReference type="Gene3D" id="3.30.70.270">
    <property type="match status" value="2"/>
</dbReference>
<organism evidence="11">
    <name type="scientific">Fagus sylvatica</name>
    <name type="common">Beechnut</name>
    <dbReference type="NCBI Taxonomy" id="28930"/>
    <lineage>
        <taxon>Eukaryota</taxon>
        <taxon>Viridiplantae</taxon>
        <taxon>Streptophyta</taxon>
        <taxon>Embryophyta</taxon>
        <taxon>Tracheophyta</taxon>
        <taxon>Spermatophyta</taxon>
        <taxon>Magnoliopsida</taxon>
        <taxon>eudicotyledons</taxon>
        <taxon>Gunneridae</taxon>
        <taxon>Pentapetalae</taxon>
        <taxon>rosids</taxon>
        <taxon>fabids</taxon>
        <taxon>Fagales</taxon>
        <taxon>Fagaceae</taxon>
        <taxon>Fagus</taxon>
    </lineage>
</organism>
<dbReference type="InterPro" id="IPR002156">
    <property type="entry name" value="RNaseH_domain"/>
</dbReference>
<dbReference type="InterPro" id="IPR001584">
    <property type="entry name" value="Integrase_cat-core"/>
</dbReference>
<accession>A0A2N9FQC1</accession>
<dbReference type="GO" id="GO:0006310">
    <property type="term" value="P:DNA recombination"/>
    <property type="evidence" value="ECO:0007669"/>
    <property type="project" value="UniProtKB-KW"/>
</dbReference>
<keyword evidence="6" id="KW-0378">Hydrolase</keyword>
<evidence type="ECO:0000256" key="6">
    <source>
        <dbReference type="ARBA" id="ARBA00022801"/>
    </source>
</evidence>
<dbReference type="Gene3D" id="3.10.10.10">
    <property type="entry name" value="HIV Type 1 Reverse Transcriptase, subunit A, domain 1"/>
    <property type="match status" value="1"/>
</dbReference>
<dbReference type="CDD" id="cd09279">
    <property type="entry name" value="RNase_HI_like"/>
    <property type="match status" value="1"/>
</dbReference>
<dbReference type="InterPro" id="IPR050951">
    <property type="entry name" value="Retrovirus_Pol_polyprotein"/>
</dbReference>
<evidence type="ECO:0000256" key="1">
    <source>
        <dbReference type="ARBA" id="ARBA00012493"/>
    </source>
</evidence>
<feature type="domain" description="Integrase catalytic" evidence="10">
    <location>
        <begin position="1751"/>
        <end position="1845"/>
    </location>
</feature>
<dbReference type="InterPro" id="IPR021109">
    <property type="entry name" value="Peptidase_aspartic_dom_sf"/>
</dbReference>
<evidence type="ECO:0000256" key="8">
    <source>
        <dbReference type="ARBA" id="ARBA00023172"/>
    </source>
</evidence>
<proteinExistence type="predicted"/>
<dbReference type="EMBL" id="OIVN01001057">
    <property type="protein sequence ID" value="SPC89290.1"/>
    <property type="molecule type" value="Genomic_DNA"/>
</dbReference>
<dbReference type="Gene3D" id="3.30.420.10">
    <property type="entry name" value="Ribonuclease H-like superfamily/Ribonuclease H"/>
    <property type="match status" value="2"/>
</dbReference>
<dbReference type="CDD" id="cd09274">
    <property type="entry name" value="RNase_HI_RT_Ty3"/>
    <property type="match status" value="1"/>
</dbReference>
<evidence type="ECO:0000256" key="5">
    <source>
        <dbReference type="ARBA" id="ARBA00022759"/>
    </source>
</evidence>
<dbReference type="SUPFAM" id="SSF56672">
    <property type="entry name" value="DNA/RNA polymerases"/>
    <property type="match status" value="1"/>
</dbReference>
<evidence type="ECO:0000256" key="7">
    <source>
        <dbReference type="ARBA" id="ARBA00022918"/>
    </source>
</evidence>
<dbReference type="InterPro" id="IPR043502">
    <property type="entry name" value="DNA/RNA_pol_sf"/>
</dbReference>
<evidence type="ECO:0000313" key="11">
    <source>
        <dbReference type="EMBL" id="SPC89290.1"/>
    </source>
</evidence>
<dbReference type="GO" id="GO:0015074">
    <property type="term" value="P:DNA integration"/>
    <property type="evidence" value="ECO:0007669"/>
    <property type="project" value="InterPro"/>
</dbReference>
<dbReference type="CDD" id="cd00303">
    <property type="entry name" value="retropepsin_like"/>
    <property type="match status" value="1"/>
</dbReference>
<dbReference type="GO" id="GO:0003964">
    <property type="term" value="F:RNA-directed DNA polymerase activity"/>
    <property type="evidence" value="ECO:0007669"/>
    <property type="project" value="UniProtKB-KW"/>
</dbReference>
<keyword evidence="3" id="KW-0548">Nucleotidyltransferase</keyword>
<feature type="compositionally biased region" description="Polar residues" evidence="9">
    <location>
        <begin position="284"/>
        <end position="297"/>
    </location>
</feature>
<evidence type="ECO:0000256" key="4">
    <source>
        <dbReference type="ARBA" id="ARBA00022722"/>
    </source>
</evidence>
<dbReference type="InterPro" id="IPR000477">
    <property type="entry name" value="RT_dom"/>
</dbReference>
<dbReference type="EC" id="2.7.7.49" evidence="1"/>
<gene>
    <name evidence="11" type="ORF">FSB_LOCUS17172</name>
</gene>
<dbReference type="GO" id="GO:0003676">
    <property type="term" value="F:nucleic acid binding"/>
    <property type="evidence" value="ECO:0007669"/>
    <property type="project" value="InterPro"/>
</dbReference>
<dbReference type="PROSITE" id="PS50994">
    <property type="entry name" value="INTEGRASE"/>
    <property type="match status" value="1"/>
</dbReference>
<dbReference type="Gene3D" id="3.10.20.370">
    <property type="match status" value="1"/>
</dbReference>
<sequence>MPKWNLKATAMPWERHTPKVGGRRTPRVVGRRMGEKIPSVVDKLTVVDKSLVEKSLLVDHSKWHSMFEMIKGMQQNQAELAESLRQLREANGNKEDHQNKNDNRNHEERESHNKNDTPFVTMSDVADLLRQERERPPKEPRHFVRRPPYPIELLKEPYPENKFLDSMGPFAAHGDLCLREFSKSLVDRAYTWYTVLPAGSIRTWEDMVESFCSKYFHVEEKITLVNLHSTKQQIGEDLVKYIHRFRDVSLDCHVKYQEGELVEARKIAISVKPQVEKSRDKKNLPQTLIVSTATAPSGTKRKSPSDKAYEEPPPLPFTAEEMMAIFDKWVQDQVIKLPKISKQPTAEEQKNPKYCRYHRYVNHPTVDCRTLRWEVNRKIQDGTLQLSEAQQKVHQIPFPNYNKDKGKAVVSVVIHGNVSDMEAEESAAASSSLVPAAVRTLQKSPKFKSLFNQLGFGPEARNAATEALITIAAESGATCFTAEAHASRAFLETTNAITFTDEDMEVQYPDHRRPLYLSAVVKDVQVRRALVDTGSCLNLIPLSTLQAANVPQQKIQGSPMEVTGFGGMTEHTMGHVQLVLKVGPIVALTRFHVVNAETPYHVLLGRHWLHKHKLVSSTYHQCVKGRLNGKPIHIAANSCPFDQTEAHFVEAALYDDFASTGEPSIVRPCGTPLPAWEDIKDDPEIDLRELLERKKKRKEREVEHGSPPQCQEGPTPEEGGLQPSCHLTQQTENSGKVVVDQLQSIAMSSEEVTVDHAQSTVMNHRKVVVDQTESTAINSERLVVDQTESMAINSEEPVMDQAESTAMDPGGSTVDHAQSTVRNSEAEAMVDQTESTTMSKEKSTTAEPNITSKEELEVINLSNNPDITKPISISKSLSAKERKCLIDLLHEYKDVFAWDYHEMPGIDPGLVAHSLNVEPGTRPVVQPMRTFHTEVEAQITQEVKKLLAAGFIKPIQHPRWLSNIVPVKKKNGQIRCCVDFRNLNKACPKDEFPLPNMDLLIDSAAGHAMFSFMDGFSGYNQIRMSTRDAEKTAFRTPIGNFYYTVMPFGLKNAGATYQRTMTAMFHDMMHKEIEDYVDDIVVKSKKREDHLRILRKVFDRCRLYKLKMNPLKCAFGVSAGKFLGFLVHNRGIDVDPAKASAIATMKAPTSHKELKSFLGRLSYIRRFIPGLAAATAIFMPLMKKGVPFVWSTACQQAFEKIQLIMTKLPTVCAPVPGRPLRLYLASNNEAIGGLVAQEDEKGTEKPIYYVSRALRDAETRYSGAERACLALIYASQRLRHYFLAHKIQLITKSHPIRSLLHRPVLSGRLAQWLLQLSQYEITTETPTAIKSQAIADLLAQFPGEDSSSISHEVPGEIGEALEDGETIAKSFKLDFSCSNNASEYEAYITGLVIAHEMGIKHLRVIGDSNLIICQTKGEFSLKEPSLALYRALAQKLEEKFDTFEISHAMRCENRYADALATLGSQVSFEGSKVDVTIDKRSMPITDLLKEKFKEQNLDAEDWRTPIRAKLVSPEGVADLKVLKDYVLIAGDLYRRLPGGVLARCVNLQEAAKKLTEVHERCCELRDGVSLYRRLQRLGYFWPSMSKEAASLQEQCSFCQHQHESDQVYATFVSSDWRTPFLEYLIENGFHGDPLRCLSLAESQTVMKEAHSGECGEHQGKKRLYQLLLTLGYYWPTMKKDTADFVKSCHTCQLQANLIHTHPTSLQNMATPWPFHTWGLDLIGPINPSSGGYIWILVATEYFSKWVEAYSPSQGNCDNGTPFVNKNVKEVLEHYRIKHRRSTPYYPQGNGQAEATNRMLLRILSKMVFDYGKGWNSHLADTLWAYRGSTKTATGFTPFSLVYGTDAISPTELLVPSPRILHGMDLEADADICAEARVADLEGLEEARELAQARSLRAVDHVRRGLPSPSKFAPNWEGPYLIREAYDSGYYKLSTADGTTLVDPINGKWLKRYYS</sequence>
<feature type="region of interest" description="Disordered" evidence="9">
    <location>
        <begin position="696"/>
        <end position="724"/>
    </location>
</feature>
<dbReference type="SUPFAM" id="SSF53098">
    <property type="entry name" value="Ribonuclease H-like"/>
    <property type="match status" value="2"/>
</dbReference>
<evidence type="ECO:0000256" key="3">
    <source>
        <dbReference type="ARBA" id="ARBA00022695"/>
    </source>
</evidence>
<feature type="region of interest" description="Disordered" evidence="9">
    <location>
        <begin position="90"/>
        <end position="121"/>
    </location>
</feature>
<keyword evidence="4" id="KW-0540">Nuclease</keyword>
<feature type="compositionally biased region" description="Basic and acidic residues" evidence="9">
    <location>
        <begin position="90"/>
        <end position="115"/>
    </location>
</feature>
<dbReference type="InterPro" id="IPR043128">
    <property type="entry name" value="Rev_trsase/Diguanyl_cyclase"/>
</dbReference>
<name>A0A2N9FQC1_FAGSY</name>
<protein>
    <recommendedName>
        <fullName evidence="1">RNA-directed DNA polymerase</fullName>
        <ecNumber evidence="1">2.7.7.49</ecNumber>
    </recommendedName>
</protein>
<dbReference type="InterPro" id="IPR041588">
    <property type="entry name" value="Integrase_H2C2"/>
</dbReference>
<feature type="region of interest" description="Disordered" evidence="9">
    <location>
        <begin position="803"/>
        <end position="848"/>
    </location>
</feature>
<dbReference type="InterPro" id="IPR012337">
    <property type="entry name" value="RNaseH-like_sf"/>
</dbReference>
<dbReference type="GO" id="GO:0004523">
    <property type="term" value="F:RNA-DNA hybrid ribonuclease activity"/>
    <property type="evidence" value="ECO:0007669"/>
    <property type="project" value="InterPro"/>
</dbReference>
<dbReference type="InterPro" id="IPR036397">
    <property type="entry name" value="RNaseH_sf"/>
</dbReference>
<dbReference type="Gene3D" id="1.10.340.70">
    <property type="match status" value="2"/>
</dbReference>
<dbReference type="Pfam" id="PF17921">
    <property type="entry name" value="Integrase_H2C2"/>
    <property type="match status" value="1"/>
</dbReference>
<keyword evidence="7" id="KW-0695">RNA-directed DNA polymerase</keyword>
<dbReference type="InterPro" id="IPR005162">
    <property type="entry name" value="Retrotrans_gag_dom"/>
</dbReference>
<reference evidence="11" key="1">
    <citation type="submission" date="2018-02" db="EMBL/GenBank/DDBJ databases">
        <authorList>
            <person name="Cohen D.B."/>
            <person name="Kent A.D."/>
        </authorList>
    </citation>
    <scope>NUCLEOTIDE SEQUENCE</scope>
</reference>